<dbReference type="STRING" id="74649.A0A2P6RKV9"/>
<dbReference type="PANTHER" id="PTHR31973:SF187">
    <property type="entry name" value="MUTATOR TRANSPOSASE MUDRA PROTEIN"/>
    <property type="match status" value="1"/>
</dbReference>
<dbReference type="Pfam" id="PF10551">
    <property type="entry name" value="MULE"/>
    <property type="match status" value="1"/>
</dbReference>
<name>A0A2P6RKV9_ROSCH</name>
<accession>A0A2P6RKV9</accession>
<evidence type="ECO:0000313" key="2">
    <source>
        <dbReference type="EMBL" id="PRQ47076.1"/>
    </source>
</evidence>
<feature type="domain" description="MULE transposase" evidence="1">
    <location>
        <begin position="2"/>
        <end position="76"/>
    </location>
</feature>
<dbReference type="PANTHER" id="PTHR31973">
    <property type="entry name" value="POLYPROTEIN, PUTATIVE-RELATED"/>
    <property type="match status" value="1"/>
</dbReference>
<comment type="caution">
    <text evidence="2">The sequence shown here is derived from an EMBL/GenBank/DDBJ whole genome shotgun (WGS) entry which is preliminary data.</text>
</comment>
<dbReference type="InterPro" id="IPR018289">
    <property type="entry name" value="MULE_transposase_dom"/>
</dbReference>
<dbReference type="OMA" id="DWAIVEQ"/>
<reference evidence="2 3" key="1">
    <citation type="journal article" date="2018" name="Nat. Genet.">
        <title>The Rosa genome provides new insights in the design of modern roses.</title>
        <authorList>
            <person name="Bendahmane M."/>
        </authorList>
    </citation>
    <scope>NUCLEOTIDE SEQUENCE [LARGE SCALE GENOMIC DNA]</scope>
    <source>
        <strain evidence="3">cv. Old Blush</strain>
    </source>
</reference>
<keyword evidence="3" id="KW-1185">Reference proteome</keyword>
<gene>
    <name evidence="2" type="ORF">RchiOBHm_Chr2g0095791</name>
</gene>
<protein>
    <submittedName>
        <fullName evidence="2">Putative MULE transposase domain-containing protein</fullName>
    </submittedName>
</protein>
<dbReference type="Gramene" id="PRQ47076">
    <property type="protein sequence ID" value="PRQ47076"/>
    <property type="gene ID" value="RchiOBHm_Chr2g0095791"/>
</dbReference>
<dbReference type="AlphaFoldDB" id="A0A2P6RKV9"/>
<organism evidence="2 3">
    <name type="scientific">Rosa chinensis</name>
    <name type="common">China rose</name>
    <dbReference type="NCBI Taxonomy" id="74649"/>
    <lineage>
        <taxon>Eukaryota</taxon>
        <taxon>Viridiplantae</taxon>
        <taxon>Streptophyta</taxon>
        <taxon>Embryophyta</taxon>
        <taxon>Tracheophyta</taxon>
        <taxon>Spermatophyta</taxon>
        <taxon>Magnoliopsida</taxon>
        <taxon>eudicotyledons</taxon>
        <taxon>Gunneridae</taxon>
        <taxon>Pentapetalae</taxon>
        <taxon>rosids</taxon>
        <taxon>fabids</taxon>
        <taxon>Rosales</taxon>
        <taxon>Rosaceae</taxon>
        <taxon>Rosoideae</taxon>
        <taxon>Rosoideae incertae sedis</taxon>
        <taxon>Rosa</taxon>
    </lineage>
</organism>
<dbReference type="Proteomes" id="UP000238479">
    <property type="component" value="Chromosome 2"/>
</dbReference>
<sequence length="83" mass="9703">MGQLLSVVDIDGNNEMYPIDWAIVEQETRYSWTWFLTFLKDDLEIEHSAHYVFISDKQKGLGQAIVELFPHSKHQTLCKAFTQ</sequence>
<evidence type="ECO:0000259" key="1">
    <source>
        <dbReference type="Pfam" id="PF10551"/>
    </source>
</evidence>
<proteinExistence type="predicted"/>
<dbReference type="EMBL" id="PDCK01000040">
    <property type="protein sequence ID" value="PRQ47076.1"/>
    <property type="molecule type" value="Genomic_DNA"/>
</dbReference>
<evidence type="ECO:0000313" key="3">
    <source>
        <dbReference type="Proteomes" id="UP000238479"/>
    </source>
</evidence>